<evidence type="ECO:0000313" key="4">
    <source>
        <dbReference type="Proteomes" id="UP000094389"/>
    </source>
</evidence>
<evidence type="ECO:0000313" key="3">
    <source>
        <dbReference type="EMBL" id="ODV70963.1"/>
    </source>
</evidence>
<keyword evidence="4" id="KW-1185">Reference proteome</keyword>
<gene>
    <name evidence="3" type="ORF">CYBJADRAFT_169813</name>
</gene>
<dbReference type="GeneID" id="30990337"/>
<feature type="region of interest" description="Disordered" evidence="2">
    <location>
        <begin position="1"/>
        <end position="28"/>
    </location>
</feature>
<protein>
    <submittedName>
        <fullName evidence="3">Uncharacterized protein</fullName>
    </submittedName>
</protein>
<feature type="region of interest" description="Disordered" evidence="2">
    <location>
        <begin position="443"/>
        <end position="467"/>
    </location>
</feature>
<dbReference type="Proteomes" id="UP000094389">
    <property type="component" value="Unassembled WGS sequence"/>
</dbReference>
<evidence type="ECO:0000256" key="1">
    <source>
        <dbReference type="SAM" id="Coils"/>
    </source>
</evidence>
<feature type="compositionally biased region" description="Acidic residues" evidence="2">
    <location>
        <begin position="72"/>
        <end position="102"/>
    </location>
</feature>
<feature type="coiled-coil region" evidence="1">
    <location>
        <begin position="737"/>
        <end position="788"/>
    </location>
</feature>
<dbReference type="RefSeq" id="XP_020068002.1">
    <property type="nucleotide sequence ID" value="XM_020215941.1"/>
</dbReference>
<evidence type="ECO:0000256" key="2">
    <source>
        <dbReference type="SAM" id="MobiDB-lite"/>
    </source>
</evidence>
<feature type="region of interest" description="Disordered" evidence="2">
    <location>
        <begin position="50"/>
        <end position="103"/>
    </location>
</feature>
<sequence length="825" mass="93155">MALHGSHTSSTLTRFSKTHKRRPTSVAGDLLNSTNMYITSDGTVLQSSLVKEGSPSKRKLTGSTSQVRFDLPDSEEETEEEQQEDNDHDSFLSEEEWEDLEDVPVRKDSYDGKLIFDAESKQVISSSQSKSIVDFNDPYEVSQSMRSLLLSSEQRSKLFIRPFSELNKGPIAIPVEARLPPPLCAKNIISKARPETLVYNGIDYEPFDLKLVTAKYLAMKEQRRIHSASSTPTIENDKFQGVVIPEDLSKPLTTKERPKSMTLDNEREIANPSQAAMRQNNELNRRFSFPPRVNHAIPPPLPEKNATTKEKPKGLQIFSPDGPFVPPSASTHRRSTMLDSMVNSSPEQEKLTVEHEANCRTIHQPSPQAPVSFTHWSPQESVKPLENQALNTEIQTLHIHDNIHMSGLREPALVPRDDSSVYSEESIQDSIQDSIEDSIQNSVMESVQSTEKDLLENEEDASSLESNDSAQLQALGNLIISSGGDLSLTEEQIEKMDQITASQSHIYDNPLPVDVSMNTKPANTCEHVVKKTPTEQVSVKSKPIEAIETIELTDTEDESDEVHEPNEEMSSQPLGTHWKPQRVSSRDTKEADRIRAVSQNMMKKANNSPMLSQSSYQSEATGLFSQPSSTLTDDTEVSQRNYNSSNLVMAKRQQSFRSFIQEMDNGEFRETIEIDDEYDDYGRKASSGSLFSFETVASEVQMGIHSPLNSNIRRYTSQLKSVLELCDESMSDSRSVLESLKRQKTILIQRRNELMKSQKKDLEKLMKIQELQDKVKQVHQRQASVRRDMGTKRNMDLYFDYANSESYDFQSYMRNQSSSSISMAV</sequence>
<dbReference type="AlphaFoldDB" id="A0A1E4RUL4"/>
<reference evidence="3 4" key="1">
    <citation type="journal article" date="2016" name="Proc. Natl. Acad. Sci. U.S.A.">
        <title>Comparative genomics of biotechnologically important yeasts.</title>
        <authorList>
            <person name="Riley R."/>
            <person name="Haridas S."/>
            <person name="Wolfe K.H."/>
            <person name="Lopes M.R."/>
            <person name="Hittinger C.T."/>
            <person name="Goeker M."/>
            <person name="Salamov A.A."/>
            <person name="Wisecaver J.H."/>
            <person name="Long T.M."/>
            <person name="Calvey C.H."/>
            <person name="Aerts A.L."/>
            <person name="Barry K.W."/>
            <person name="Choi C."/>
            <person name="Clum A."/>
            <person name="Coughlan A.Y."/>
            <person name="Deshpande S."/>
            <person name="Douglass A.P."/>
            <person name="Hanson S.J."/>
            <person name="Klenk H.-P."/>
            <person name="LaButti K.M."/>
            <person name="Lapidus A."/>
            <person name="Lindquist E.A."/>
            <person name="Lipzen A.M."/>
            <person name="Meier-Kolthoff J.P."/>
            <person name="Ohm R.A."/>
            <person name="Otillar R.P."/>
            <person name="Pangilinan J.L."/>
            <person name="Peng Y."/>
            <person name="Rokas A."/>
            <person name="Rosa C.A."/>
            <person name="Scheuner C."/>
            <person name="Sibirny A.A."/>
            <person name="Slot J.C."/>
            <person name="Stielow J.B."/>
            <person name="Sun H."/>
            <person name="Kurtzman C.P."/>
            <person name="Blackwell M."/>
            <person name="Grigoriev I.V."/>
            <person name="Jeffries T.W."/>
        </authorList>
    </citation>
    <scope>NUCLEOTIDE SEQUENCE [LARGE SCALE GENOMIC DNA]</scope>
    <source>
        <strain evidence="4">ATCC 18201 / CBS 1600 / BCRC 20928 / JCM 3617 / NBRC 0987 / NRRL Y-1542</strain>
    </source>
</reference>
<keyword evidence="1" id="KW-0175">Coiled coil</keyword>
<proteinExistence type="predicted"/>
<dbReference type="OrthoDB" id="3981312at2759"/>
<name>A0A1E4RUL4_CYBJN</name>
<feature type="region of interest" description="Disordered" evidence="2">
    <location>
        <begin position="289"/>
        <end position="309"/>
    </location>
</feature>
<dbReference type="EMBL" id="KV453947">
    <property type="protein sequence ID" value="ODV70963.1"/>
    <property type="molecule type" value="Genomic_DNA"/>
</dbReference>
<organism evidence="3 4">
    <name type="scientific">Cyberlindnera jadinii (strain ATCC 18201 / CBS 1600 / BCRC 20928 / JCM 3617 / NBRC 0987 / NRRL Y-1542)</name>
    <name type="common">Torula yeast</name>
    <name type="synonym">Candida utilis</name>
    <dbReference type="NCBI Taxonomy" id="983966"/>
    <lineage>
        <taxon>Eukaryota</taxon>
        <taxon>Fungi</taxon>
        <taxon>Dikarya</taxon>
        <taxon>Ascomycota</taxon>
        <taxon>Saccharomycotina</taxon>
        <taxon>Saccharomycetes</taxon>
        <taxon>Phaffomycetales</taxon>
        <taxon>Phaffomycetaceae</taxon>
        <taxon>Cyberlindnera</taxon>
    </lineage>
</organism>
<feature type="compositionally biased region" description="Polar residues" evidence="2">
    <location>
        <begin position="1"/>
        <end position="15"/>
    </location>
</feature>
<accession>A0A1E4RUL4</accession>
<feature type="region of interest" description="Disordered" evidence="2">
    <location>
        <begin position="553"/>
        <end position="591"/>
    </location>
</feature>